<proteinExistence type="predicted"/>
<dbReference type="AlphaFoldDB" id="A0AAV7NYD0"/>
<accession>A0AAV7NYD0</accession>
<sequence>MVPRFCCVDDATPGYHDNGDAGKLLGNPDIRVPERIEKENGLCARGAEQGGNADGDERKGNERTNERTNERCQEKLEQRGHPGGKQPSSDREESRRTRTPPRPRRDVANQAFCQESFNPHGAVSAGAVVVGALIPANNLDTSNSANLEGFWSCAWCSGKRTGGEPDDDMQLTLGKEWVMPRTEL</sequence>
<evidence type="ECO:0000313" key="3">
    <source>
        <dbReference type="Proteomes" id="UP001066276"/>
    </source>
</evidence>
<evidence type="ECO:0000256" key="1">
    <source>
        <dbReference type="SAM" id="MobiDB-lite"/>
    </source>
</evidence>
<name>A0AAV7NYD0_PLEWA</name>
<feature type="compositionally biased region" description="Basic and acidic residues" evidence="1">
    <location>
        <begin position="55"/>
        <end position="80"/>
    </location>
</feature>
<dbReference type="EMBL" id="JANPWB010000012">
    <property type="protein sequence ID" value="KAJ1120067.1"/>
    <property type="molecule type" value="Genomic_DNA"/>
</dbReference>
<keyword evidence="3" id="KW-1185">Reference proteome</keyword>
<dbReference type="Proteomes" id="UP001066276">
    <property type="component" value="Chromosome 8"/>
</dbReference>
<gene>
    <name evidence="2" type="ORF">NDU88_008250</name>
</gene>
<reference evidence="2" key="1">
    <citation type="journal article" date="2022" name="bioRxiv">
        <title>Sequencing and chromosome-scale assembly of the giantPleurodeles waltlgenome.</title>
        <authorList>
            <person name="Brown T."/>
            <person name="Elewa A."/>
            <person name="Iarovenko S."/>
            <person name="Subramanian E."/>
            <person name="Araus A.J."/>
            <person name="Petzold A."/>
            <person name="Susuki M."/>
            <person name="Suzuki K.-i.T."/>
            <person name="Hayashi T."/>
            <person name="Toyoda A."/>
            <person name="Oliveira C."/>
            <person name="Osipova E."/>
            <person name="Leigh N.D."/>
            <person name="Simon A."/>
            <person name="Yun M.H."/>
        </authorList>
    </citation>
    <scope>NUCLEOTIDE SEQUENCE</scope>
    <source>
        <strain evidence="2">20211129_DDA</strain>
        <tissue evidence="2">Liver</tissue>
    </source>
</reference>
<protein>
    <submittedName>
        <fullName evidence="2">Uncharacterized protein</fullName>
    </submittedName>
</protein>
<feature type="region of interest" description="Disordered" evidence="1">
    <location>
        <begin position="10"/>
        <end position="107"/>
    </location>
</feature>
<evidence type="ECO:0000313" key="2">
    <source>
        <dbReference type="EMBL" id="KAJ1120067.1"/>
    </source>
</evidence>
<organism evidence="2 3">
    <name type="scientific">Pleurodeles waltl</name>
    <name type="common">Iberian ribbed newt</name>
    <dbReference type="NCBI Taxonomy" id="8319"/>
    <lineage>
        <taxon>Eukaryota</taxon>
        <taxon>Metazoa</taxon>
        <taxon>Chordata</taxon>
        <taxon>Craniata</taxon>
        <taxon>Vertebrata</taxon>
        <taxon>Euteleostomi</taxon>
        <taxon>Amphibia</taxon>
        <taxon>Batrachia</taxon>
        <taxon>Caudata</taxon>
        <taxon>Salamandroidea</taxon>
        <taxon>Salamandridae</taxon>
        <taxon>Pleurodelinae</taxon>
        <taxon>Pleurodeles</taxon>
    </lineage>
</organism>
<comment type="caution">
    <text evidence="2">The sequence shown here is derived from an EMBL/GenBank/DDBJ whole genome shotgun (WGS) entry which is preliminary data.</text>
</comment>
<feature type="compositionally biased region" description="Basic and acidic residues" evidence="1">
    <location>
        <begin position="31"/>
        <end position="40"/>
    </location>
</feature>